<evidence type="ECO:0000256" key="1">
    <source>
        <dbReference type="SAM" id="MobiDB-lite"/>
    </source>
</evidence>
<evidence type="ECO:0008006" key="4">
    <source>
        <dbReference type="Google" id="ProtNLM"/>
    </source>
</evidence>
<dbReference type="InterPro" id="IPR036691">
    <property type="entry name" value="Endo/exonu/phosph_ase_sf"/>
</dbReference>
<protein>
    <recommendedName>
        <fullName evidence="4">Endonuclease/exonuclease/phosphatase domain-containing protein</fullName>
    </recommendedName>
</protein>
<feature type="region of interest" description="Disordered" evidence="1">
    <location>
        <begin position="1"/>
        <end position="33"/>
    </location>
</feature>
<sequence>MDFRETNTKASRFNAVMGSEEDGRENSLQRSESMAWIQRVDNSQPQRRPFLSGSEMQKERGKMIIQGHGVSKSQETVDCVPETPIELKNSTRTCMPQPIYLNDHFIHAVVEGGHKRLWLITVVYCSPREIERKEGWIILKEMSLNINEPGLIIGDINTIMSPMEKKKRVPAKLRKCQEFSTWISQCKLIDLGAKGSKFTSKGAIKNARERVFERSHPSFFSENWRTLVPKRSNSSAPNFERSLQPPFLFEVIATLLLRGQTVGAGSRMEGWRLCSVEVRMHLAVTITLVIVPPFAVVVGRSPGLLSSPLIVLGRLLCLSSLCLFR</sequence>
<dbReference type="SUPFAM" id="SSF56219">
    <property type="entry name" value="DNase I-like"/>
    <property type="match status" value="1"/>
</dbReference>
<dbReference type="EMBL" id="SDMP01000009">
    <property type="protein sequence ID" value="RYR38137.1"/>
    <property type="molecule type" value="Genomic_DNA"/>
</dbReference>
<reference evidence="2 3" key="1">
    <citation type="submission" date="2019-01" db="EMBL/GenBank/DDBJ databases">
        <title>Sequencing of cultivated peanut Arachis hypogaea provides insights into genome evolution and oil improvement.</title>
        <authorList>
            <person name="Chen X."/>
        </authorList>
    </citation>
    <scope>NUCLEOTIDE SEQUENCE [LARGE SCALE GENOMIC DNA]</scope>
    <source>
        <strain evidence="3">cv. Fuhuasheng</strain>
        <tissue evidence="2">Leaves</tissue>
    </source>
</reference>
<keyword evidence="3" id="KW-1185">Reference proteome</keyword>
<comment type="caution">
    <text evidence="2">The sequence shown here is derived from an EMBL/GenBank/DDBJ whole genome shotgun (WGS) entry which is preliminary data.</text>
</comment>
<dbReference type="Proteomes" id="UP000289738">
    <property type="component" value="Chromosome A09"/>
</dbReference>
<dbReference type="AlphaFoldDB" id="A0A445BHI3"/>
<gene>
    <name evidence="2" type="ORF">Ahy_A09g043090</name>
</gene>
<evidence type="ECO:0000313" key="3">
    <source>
        <dbReference type="Proteomes" id="UP000289738"/>
    </source>
</evidence>
<evidence type="ECO:0000313" key="2">
    <source>
        <dbReference type="EMBL" id="RYR38137.1"/>
    </source>
</evidence>
<proteinExistence type="predicted"/>
<dbReference type="Gene3D" id="3.60.10.10">
    <property type="entry name" value="Endonuclease/exonuclease/phosphatase"/>
    <property type="match status" value="1"/>
</dbReference>
<name>A0A445BHI3_ARAHY</name>
<organism evidence="2 3">
    <name type="scientific">Arachis hypogaea</name>
    <name type="common">Peanut</name>
    <dbReference type="NCBI Taxonomy" id="3818"/>
    <lineage>
        <taxon>Eukaryota</taxon>
        <taxon>Viridiplantae</taxon>
        <taxon>Streptophyta</taxon>
        <taxon>Embryophyta</taxon>
        <taxon>Tracheophyta</taxon>
        <taxon>Spermatophyta</taxon>
        <taxon>Magnoliopsida</taxon>
        <taxon>eudicotyledons</taxon>
        <taxon>Gunneridae</taxon>
        <taxon>Pentapetalae</taxon>
        <taxon>rosids</taxon>
        <taxon>fabids</taxon>
        <taxon>Fabales</taxon>
        <taxon>Fabaceae</taxon>
        <taxon>Papilionoideae</taxon>
        <taxon>50 kb inversion clade</taxon>
        <taxon>dalbergioids sensu lato</taxon>
        <taxon>Dalbergieae</taxon>
        <taxon>Pterocarpus clade</taxon>
        <taxon>Arachis</taxon>
    </lineage>
</organism>
<accession>A0A445BHI3</accession>